<dbReference type="PANTHER" id="PTHR44103">
    <property type="entry name" value="PROPROTEIN CONVERTASE P"/>
    <property type="match status" value="1"/>
</dbReference>
<comment type="caution">
    <text evidence="3">The sequence shown here is derived from an EMBL/GenBank/DDBJ whole genome shotgun (WGS) entry which is preliminary data.</text>
</comment>
<reference evidence="3 4" key="1">
    <citation type="submission" date="2019-04" db="EMBL/GenBank/DDBJ databases">
        <title>Streptomyces lasaliensis sp.nov., an Actinomycete isolated from soil which produces the polyether antibiotic lasalocid.</title>
        <authorList>
            <person name="Erwin G."/>
            <person name="Haber C."/>
        </authorList>
    </citation>
    <scope>NUCLEOTIDE SEQUENCE [LARGE SCALE GENOMIC DNA]</scope>
    <source>
        <strain evidence="3 4">DSM 40089</strain>
    </source>
</reference>
<sequence>MARHTSARLRATAACALLTAALIPLLPAAPAAADTPQETVVPAALSSTHPAVSLWDTGSLLGREGAGRQGVFLRTDDGLVWMRYADAATTKPTRPAGANPALMTGGDAVAYRYPDGRVDLWNAVDGTTRTVRVPAGQTLLGAYDDLVVSYREVTDPNGTRVLRDMHLLFPDPDGTTRDVPVTGVPDGYLLGQVFGGDTDDLLFNAGRPGGGGDYPWVLVDRRTGRVRTWTATSKLYGRAKITDRHVLLYGSGEPTALVYDRTDLSAAPTEVVPDGAGGSPGYLTTVGDWIVRQSGDLKIVAKPLSGGPERTLLTGSYVGFDGLSDGTAVAVGRTSANPDGWGVQRIQAGPDGTPVVTRVKALPKPPLKIQGLSLTGGKLVVGDYLRSDVRRLSQRTVAPTGTPAFGPSTRYSFTANACPDSDPGCAVFHGTGDGRVARVDHGASADSIVVDGPGDSDTWVRGDLPRGGRLTDVSGQYLIYTAASEQDVFRIGGTGTAALTRAPGPAALSGDTLWTPGPTPGQVTAYDLTAGKTTETVGTGAGCTPTDLQALGRWIYWTCDGQAGVYDRTARTSVPVPAGEAELGDGYVVTHDKQAGKLVLTTVADGAPAGRVVGDLPDTGVSQRGVRWTVDESGANLAYVDDREQVHLVPSGVAQQPLRQLGPAQSVTRTAPGTHTLTSVLLSKPASGWTLDVRSGATGKHVGGTDGGAVSGVLNVGWNPLGPGSTVSPLPNGTYDWTLTVTPADGVGAPLQVRGTVRMVDGSAVFRDHVGPGAEPDGVGDLLTMPSTGTLTFQQGTGRGTFSGQVSGSGWPSGIRAVPFGDLNGDRCADVLVRLTSGELRLYAPGCGAAVTPRSPHWTVASKGFNQFDVLTSPGDVTKDGRPDLIARNPSTGRVYLYQGTGRPGFAAPVKLYDTWKSYKKIIGAGDLNGDGVGDLLAQDTADNLYRYLGRGNGTFSARVRLFAGWGGSYNAVVGPGDITGDGKADLVARDTAGTLYRQNGTGTGTFGPRVKVGTGWQKYKGLF</sequence>
<dbReference type="SUPFAM" id="SSF69318">
    <property type="entry name" value="Integrin alpha N-terminal domain"/>
    <property type="match status" value="1"/>
</dbReference>
<dbReference type="RefSeq" id="WP_137303508.1">
    <property type="nucleotide sequence ID" value="NZ_BMVD01000006.1"/>
</dbReference>
<accession>A0A4U5WWJ8</accession>
<protein>
    <submittedName>
        <fullName evidence="3">VCBS repeat-containing protein</fullName>
    </submittedName>
</protein>
<evidence type="ECO:0000256" key="1">
    <source>
        <dbReference type="ARBA" id="ARBA00022729"/>
    </source>
</evidence>
<feature type="chain" id="PRO_5020409372" evidence="2">
    <location>
        <begin position="34"/>
        <end position="1024"/>
    </location>
</feature>
<dbReference type="Proteomes" id="UP000308632">
    <property type="component" value="Unassembled WGS sequence"/>
</dbReference>
<name>A0A4U5WWJ8_STRGB</name>
<dbReference type="PANTHER" id="PTHR44103:SF1">
    <property type="entry name" value="PROPROTEIN CONVERTASE P"/>
    <property type="match status" value="1"/>
</dbReference>
<keyword evidence="1 2" id="KW-0732">Signal</keyword>
<dbReference type="SUPFAM" id="SSF63825">
    <property type="entry name" value="YWTD domain"/>
    <property type="match status" value="1"/>
</dbReference>
<organism evidence="3 4">
    <name type="scientific">Streptomyces galbus</name>
    <dbReference type="NCBI Taxonomy" id="33898"/>
    <lineage>
        <taxon>Bacteria</taxon>
        <taxon>Bacillati</taxon>
        <taxon>Actinomycetota</taxon>
        <taxon>Actinomycetes</taxon>
        <taxon>Kitasatosporales</taxon>
        <taxon>Streptomycetaceae</taxon>
        <taxon>Streptomyces</taxon>
    </lineage>
</organism>
<dbReference type="InterPro" id="IPR013517">
    <property type="entry name" value="FG-GAP"/>
</dbReference>
<gene>
    <name evidence="3" type="ORF">E4U92_29570</name>
</gene>
<dbReference type="Gene3D" id="2.130.10.130">
    <property type="entry name" value="Integrin alpha, N-terminal"/>
    <property type="match status" value="1"/>
</dbReference>
<feature type="signal peptide" evidence="2">
    <location>
        <begin position="1"/>
        <end position="33"/>
    </location>
</feature>
<dbReference type="AlphaFoldDB" id="A0A4U5WWJ8"/>
<proteinExistence type="predicted"/>
<evidence type="ECO:0000256" key="2">
    <source>
        <dbReference type="SAM" id="SignalP"/>
    </source>
</evidence>
<evidence type="ECO:0000313" key="4">
    <source>
        <dbReference type="Proteomes" id="UP000308632"/>
    </source>
</evidence>
<dbReference type="EMBL" id="SZPR01000027">
    <property type="protein sequence ID" value="TKT05981.1"/>
    <property type="molecule type" value="Genomic_DNA"/>
</dbReference>
<dbReference type="Pfam" id="PF13517">
    <property type="entry name" value="FG-GAP_3"/>
    <property type="match status" value="1"/>
</dbReference>
<dbReference type="InterPro" id="IPR028994">
    <property type="entry name" value="Integrin_alpha_N"/>
</dbReference>
<evidence type="ECO:0000313" key="3">
    <source>
        <dbReference type="EMBL" id="TKT05981.1"/>
    </source>
</evidence>